<proteinExistence type="inferred from homology"/>
<dbReference type="PANTHER" id="PTHR30118:SF15">
    <property type="entry name" value="TRANSCRIPTIONAL REGULATORY PROTEIN"/>
    <property type="match status" value="1"/>
</dbReference>
<dbReference type="Gene3D" id="3.40.190.10">
    <property type="entry name" value="Periplasmic binding protein-like II"/>
    <property type="match status" value="2"/>
</dbReference>
<evidence type="ECO:0000256" key="4">
    <source>
        <dbReference type="ARBA" id="ARBA00023163"/>
    </source>
</evidence>
<dbReference type="InterPro" id="IPR036390">
    <property type="entry name" value="WH_DNA-bd_sf"/>
</dbReference>
<dbReference type="PRINTS" id="PR00039">
    <property type="entry name" value="HTHLYSR"/>
</dbReference>
<organism evidence="6 7">
    <name type="scientific">Noviherbaspirillum sedimenti</name>
    <dbReference type="NCBI Taxonomy" id="2320865"/>
    <lineage>
        <taxon>Bacteria</taxon>
        <taxon>Pseudomonadati</taxon>
        <taxon>Pseudomonadota</taxon>
        <taxon>Betaproteobacteria</taxon>
        <taxon>Burkholderiales</taxon>
        <taxon>Oxalobacteraceae</taxon>
        <taxon>Noviherbaspirillum</taxon>
    </lineage>
</organism>
<dbReference type="GO" id="GO:0003677">
    <property type="term" value="F:DNA binding"/>
    <property type="evidence" value="ECO:0007669"/>
    <property type="project" value="UniProtKB-KW"/>
</dbReference>
<accession>A0A3A3GFM7</accession>
<feature type="domain" description="HTH lysR-type" evidence="5">
    <location>
        <begin position="47"/>
        <end position="104"/>
    </location>
</feature>
<dbReference type="CDD" id="cd08417">
    <property type="entry name" value="PBP2_Nitroaromatics_like"/>
    <property type="match status" value="1"/>
</dbReference>
<protein>
    <submittedName>
        <fullName evidence="6">LysR family transcriptional regulator</fullName>
    </submittedName>
</protein>
<dbReference type="Proteomes" id="UP000266327">
    <property type="component" value="Unassembled WGS sequence"/>
</dbReference>
<evidence type="ECO:0000256" key="1">
    <source>
        <dbReference type="ARBA" id="ARBA00009437"/>
    </source>
</evidence>
<dbReference type="InterPro" id="IPR037402">
    <property type="entry name" value="YidZ_PBP2"/>
</dbReference>
<keyword evidence="4" id="KW-0804">Transcription</keyword>
<sequence>MAILRRSSCAICCHIILSPFFFRTSHNYLQCSRLTRIVIYIVNIQDVDLNLLPVFEVVYAERNLSRAAKRLGLTQSAVSNALARLREALGQPLFVRAGQGVAPTAYADAIAADVIRALEGLRASLRPVRFDQRLSNRRFTLICSDYSIAVILPPVLARVQLLAPQAELQVVSKHDGKDFGQALAQGEADLALGGIPFLVGTMRQQRLFEENTVVLARRGHPALAGKPGLEVLNRYPHVLVNPYGNWLPWENLAQVQGISIDPRFAVRMQTYLAAPYLLESTDYLASCPQRLAALLSRHFPLAVLPLPTPLVTTPIGQYWHERSQEDPGHQWLRQQVYEVCQGI</sequence>
<gene>
    <name evidence="6" type="ORF">D3878_05270</name>
</gene>
<dbReference type="InterPro" id="IPR005119">
    <property type="entry name" value="LysR_subst-bd"/>
</dbReference>
<comment type="similarity">
    <text evidence="1">Belongs to the LysR transcriptional regulatory family.</text>
</comment>
<dbReference type="InterPro" id="IPR000847">
    <property type="entry name" value="LysR_HTH_N"/>
</dbReference>
<dbReference type="GO" id="GO:0003700">
    <property type="term" value="F:DNA-binding transcription factor activity"/>
    <property type="evidence" value="ECO:0007669"/>
    <property type="project" value="InterPro"/>
</dbReference>
<keyword evidence="2" id="KW-0805">Transcription regulation</keyword>
<dbReference type="Gene3D" id="1.10.10.10">
    <property type="entry name" value="Winged helix-like DNA-binding domain superfamily/Winged helix DNA-binding domain"/>
    <property type="match status" value="1"/>
</dbReference>
<dbReference type="Pfam" id="PF03466">
    <property type="entry name" value="LysR_substrate"/>
    <property type="match status" value="1"/>
</dbReference>
<comment type="caution">
    <text evidence="6">The sequence shown here is derived from an EMBL/GenBank/DDBJ whole genome shotgun (WGS) entry which is preliminary data.</text>
</comment>
<dbReference type="PANTHER" id="PTHR30118">
    <property type="entry name" value="HTH-TYPE TRANSCRIPTIONAL REGULATOR LEUO-RELATED"/>
    <property type="match status" value="1"/>
</dbReference>
<evidence type="ECO:0000256" key="3">
    <source>
        <dbReference type="ARBA" id="ARBA00023125"/>
    </source>
</evidence>
<dbReference type="SUPFAM" id="SSF46785">
    <property type="entry name" value="Winged helix' DNA-binding domain"/>
    <property type="match status" value="1"/>
</dbReference>
<reference evidence="7" key="1">
    <citation type="submission" date="2018-09" db="EMBL/GenBank/DDBJ databases">
        <authorList>
            <person name="Zhu H."/>
        </authorList>
    </citation>
    <scope>NUCLEOTIDE SEQUENCE [LARGE SCALE GENOMIC DNA]</scope>
    <source>
        <strain evidence="7">K1S02-23</strain>
    </source>
</reference>
<evidence type="ECO:0000313" key="6">
    <source>
        <dbReference type="EMBL" id="RJG01066.1"/>
    </source>
</evidence>
<dbReference type="InterPro" id="IPR050389">
    <property type="entry name" value="LysR-type_TF"/>
</dbReference>
<evidence type="ECO:0000259" key="5">
    <source>
        <dbReference type="PROSITE" id="PS50931"/>
    </source>
</evidence>
<dbReference type="AlphaFoldDB" id="A0A3A3GFM7"/>
<dbReference type="EMBL" id="QYUQ01000002">
    <property type="protein sequence ID" value="RJG01066.1"/>
    <property type="molecule type" value="Genomic_DNA"/>
</dbReference>
<name>A0A3A3GFM7_9BURK</name>
<keyword evidence="7" id="KW-1185">Reference proteome</keyword>
<evidence type="ECO:0000313" key="7">
    <source>
        <dbReference type="Proteomes" id="UP000266327"/>
    </source>
</evidence>
<dbReference type="Pfam" id="PF00126">
    <property type="entry name" value="HTH_1"/>
    <property type="match status" value="1"/>
</dbReference>
<evidence type="ECO:0000256" key="2">
    <source>
        <dbReference type="ARBA" id="ARBA00023015"/>
    </source>
</evidence>
<dbReference type="PROSITE" id="PS50931">
    <property type="entry name" value="HTH_LYSR"/>
    <property type="match status" value="1"/>
</dbReference>
<dbReference type="InterPro" id="IPR036388">
    <property type="entry name" value="WH-like_DNA-bd_sf"/>
</dbReference>
<keyword evidence="3" id="KW-0238">DNA-binding</keyword>
<dbReference type="SUPFAM" id="SSF53850">
    <property type="entry name" value="Periplasmic binding protein-like II"/>
    <property type="match status" value="1"/>
</dbReference>